<sequence>MDKDMYSIHHFFPQDLGSDRVHELYGSNRNLNPLESSSFISIRVWLMVASILEFVARTFDQGKIRTTRIVNGCGRLGNRRDSLQDGRERNAKIFQGNKRPSKKNNNRTRGDQSPTMPSSGDQSPIKEDWVRESILKAIEVIIGIMSGHDFAKDLLASRAWVSQSLSALYSMVDIYKLSTMEIYWLSFKIEEIFGIVETIVKIKGIVDIDRGLDCSPGPVFSPVGSIPSPPRSIPRRAHPGP</sequence>
<proteinExistence type="predicted"/>
<organism evidence="2 3">
    <name type="scientific">Carnegiea gigantea</name>
    <dbReference type="NCBI Taxonomy" id="171969"/>
    <lineage>
        <taxon>Eukaryota</taxon>
        <taxon>Viridiplantae</taxon>
        <taxon>Streptophyta</taxon>
        <taxon>Embryophyta</taxon>
        <taxon>Tracheophyta</taxon>
        <taxon>Spermatophyta</taxon>
        <taxon>Magnoliopsida</taxon>
        <taxon>eudicotyledons</taxon>
        <taxon>Gunneridae</taxon>
        <taxon>Pentapetalae</taxon>
        <taxon>Caryophyllales</taxon>
        <taxon>Cactineae</taxon>
        <taxon>Cactaceae</taxon>
        <taxon>Cactoideae</taxon>
        <taxon>Echinocereeae</taxon>
        <taxon>Carnegiea</taxon>
    </lineage>
</organism>
<keyword evidence="3" id="KW-1185">Reference proteome</keyword>
<dbReference type="Proteomes" id="UP001153076">
    <property type="component" value="Unassembled WGS sequence"/>
</dbReference>
<evidence type="ECO:0000256" key="1">
    <source>
        <dbReference type="SAM" id="MobiDB-lite"/>
    </source>
</evidence>
<comment type="caution">
    <text evidence="2">The sequence shown here is derived from an EMBL/GenBank/DDBJ whole genome shotgun (WGS) entry which is preliminary data.</text>
</comment>
<dbReference type="AlphaFoldDB" id="A0A9Q1Q8G4"/>
<evidence type="ECO:0000313" key="2">
    <source>
        <dbReference type="EMBL" id="KAJ8431910.1"/>
    </source>
</evidence>
<protein>
    <submittedName>
        <fullName evidence="2">Uncharacterized protein</fullName>
    </submittedName>
</protein>
<feature type="region of interest" description="Disordered" evidence="1">
    <location>
        <begin position="87"/>
        <end position="124"/>
    </location>
</feature>
<feature type="compositionally biased region" description="Polar residues" evidence="1">
    <location>
        <begin position="111"/>
        <end position="122"/>
    </location>
</feature>
<name>A0A9Q1Q8G4_9CARY</name>
<dbReference type="EMBL" id="JAKOGI010000655">
    <property type="protein sequence ID" value="KAJ8431910.1"/>
    <property type="molecule type" value="Genomic_DNA"/>
</dbReference>
<gene>
    <name evidence="2" type="ORF">Cgig2_013658</name>
</gene>
<accession>A0A9Q1Q8G4</accession>
<reference evidence="2" key="1">
    <citation type="submission" date="2022-04" db="EMBL/GenBank/DDBJ databases">
        <title>Carnegiea gigantea Genome sequencing and assembly v2.</title>
        <authorList>
            <person name="Copetti D."/>
            <person name="Sanderson M.J."/>
            <person name="Burquez A."/>
            <person name="Wojciechowski M.F."/>
        </authorList>
    </citation>
    <scope>NUCLEOTIDE SEQUENCE</scope>
    <source>
        <strain evidence="2">SGP5-SGP5p</strain>
        <tissue evidence="2">Aerial part</tissue>
    </source>
</reference>
<feature type="region of interest" description="Disordered" evidence="1">
    <location>
        <begin position="220"/>
        <end position="241"/>
    </location>
</feature>
<evidence type="ECO:0000313" key="3">
    <source>
        <dbReference type="Proteomes" id="UP001153076"/>
    </source>
</evidence>